<evidence type="ECO:0000313" key="1">
    <source>
        <dbReference type="EMBL" id="KAK3207165.1"/>
    </source>
</evidence>
<organism evidence="1 2">
    <name type="scientific">Pseudopithomyces chartarum</name>
    <dbReference type="NCBI Taxonomy" id="1892770"/>
    <lineage>
        <taxon>Eukaryota</taxon>
        <taxon>Fungi</taxon>
        <taxon>Dikarya</taxon>
        <taxon>Ascomycota</taxon>
        <taxon>Pezizomycotina</taxon>
        <taxon>Dothideomycetes</taxon>
        <taxon>Pleosporomycetidae</taxon>
        <taxon>Pleosporales</taxon>
        <taxon>Massarineae</taxon>
        <taxon>Didymosphaeriaceae</taxon>
        <taxon>Pseudopithomyces</taxon>
    </lineage>
</organism>
<keyword evidence="2" id="KW-1185">Reference proteome</keyword>
<accession>A0AAN6LXP6</accession>
<proteinExistence type="predicted"/>
<sequence>MFNDSIDQYSRASTLVPCTLARDLTSDFALLNQEIRFVQSDVELWVSYTQLENAYEEANYENLLWLLTCRTFLSEGLEQFYQHASLINSCLPRYPVGIHEGLTLDGKKSIFELGRVRAASLNIRMGKTWEEHGDQYYNSIVPRGREQFDLVDEDFGELGKVITELDRCDFKELELHIYLFRKSDYKGDWEASGNRWIMNLGNDEDDEGYDVNEGSSDADSYAEDYWDLYGTNLDNPEQLAGYIADFDFLKNLGNSWDTVRVKYTPTYMKRYWGDRDPVSANVLAVPIIEQDLARTAKELVGGEGWALEDRIEDQNETASGWVLNVERKGSEERVECLKHIGLHDYLAPCDGCNRRTERFHLEPAGDGVVKFVGEECGKVIKFKTPVLNTENDNGINDQ</sequence>
<reference evidence="1 2" key="1">
    <citation type="submission" date="2021-02" db="EMBL/GenBank/DDBJ databases">
        <title>Genome assembly of Pseudopithomyces chartarum.</title>
        <authorList>
            <person name="Jauregui R."/>
            <person name="Singh J."/>
            <person name="Voisey C."/>
        </authorList>
    </citation>
    <scope>NUCLEOTIDE SEQUENCE [LARGE SCALE GENOMIC DNA]</scope>
    <source>
        <strain evidence="1 2">AGR01</strain>
    </source>
</reference>
<comment type="caution">
    <text evidence="1">The sequence shown here is derived from an EMBL/GenBank/DDBJ whole genome shotgun (WGS) entry which is preliminary data.</text>
</comment>
<evidence type="ECO:0000313" key="2">
    <source>
        <dbReference type="Proteomes" id="UP001280581"/>
    </source>
</evidence>
<dbReference type="EMBL" id="WVTA01000009">
    <property type="protein sequence ID" value="KAK3207165.1"/>
    <property type="molecule type" value="Genomic_DNA"/>
</dbReference>
<name>A0AAN6LXP6_9PLEO</name>
<dbReference type="AlphaFoldDB" id="A0AAN6LXP6"/>
<protein>
    <submittedName>
        <fullName evidence="1">Uncharacterized protein</fullName>
    </submittedName>
</protein>
<dbReference type="Proteomes" id="UP001280581">
    <property type="component" value="Unassembled WGS sequence"/>
</dbReference>
<gene>
    <name evidence="1" type="ORF">GRF29_103g52023</name>
</gene>